<dbReference type="InterPro" id="IPR038261">
    <property type="entry name" value="GPP34-like_sf"/>
</dbReference>
<name>A0ABP9KWG5_9NOCA</name>
<dbReference type="InterPro" id="IPR008628">
    <property type="entry name" value="GPP34-like"/>
</dbReference>
<evidence type="ECO:0000313" key="6">
    <source>
        <dbReference type="Proteomes" id="UP001500603"/>
    </source>
</evidence>
<dbReference type="EMBL" id="BAABJM010000006">
    <property type="protein sequence ID" value="GAA5064491.1"/>
    <property type="molecule type" value="Genomic_DNA"/>
</dbReference>
<dbReference type="RefSeq" id="WP_345498415.1">
    <property type="nucleotide sequence ID" value="NZ_BAABJM010000006.1"/>
</dbReference>
<evidence type="ECO:0000256" key="2">
    <source>
        <dbReference type="ARBA" id="ARBA00023034"/>
    </source>
</evidence>
<organism evidence="5 6">
    <name type="scientific">Nocardia callitridis</name>
    <dbReference type="NCBI Taxonomy" id="648753"/>
    <lineage>
        <taxon>Bacteria</taxon>
        <taxon>Bacillati</taxon>
        <taxon>Actinomycetota</taxon>
        <taxon>Actinomycetes</taxon>
        <taxon>Mycobacteriales</taxon>
        <taxon>Nocardiaceae</taxon>
        <taxon>Nocardia</taxon>
    </lineage>
</organism>
<evidence type="ECO:0008006" key="7">
    <source>
        <dbReference type="Google" id="ProtNLM"/>
    </source>
</evidence>
<gene>
    <name evidence="5" type="ORF">GCM10023318_50540</name>
</gene>
<evidence type="ECO:0000256" key="4">
    <source>
        <dbReference type="ARBA" id="ARBA00023136"/>
    </source>
</evidence>
<keyword evidence="2" id="KW-0333">Golgi apparatus</keyword>
<dbReference type="Gene3D" id="1.10.3630.10">
    <property type="entry name" value="yeast vps74-n-term truncation variant domain like"/>
    <property type="match status" value="1"/>
</dbReference>
<evidence type="ECO:0000256" key="3">
    <source>
        <dbReference type="ARBA" id="ARBA00023121"/>
    </source>
</evidence>
<sequence length="215" mass="23108">MTDSLPTKALLLAYRTDTSRVRDRRRVGYLVRAAALAELLARGLVRDVGGRVEAVANGASTGEPLLDDTLTNIRAAAPRTWRHWVGKRPVAALGLVEAALIAEGVLVSVPMRVIPLPHKVVGARAGARLARTHAAVDAVVRARRDRGPVDSDDAVLAALAAAARLRHVLSRKDRRRHRARLDLVAAQARPVVSALESTVRRKAWARAAMLGGQHG</sequence>
<keyword evidence="4" id="KW-0472">Membrane</keyword>
<dbReference type="Proteomes" id="UP001500603">
    <property type="component" value="Unassembled WGS sequence"/>
</dbReference>
<reference evidence="6" key="1">
    <citation type="journal article" date="2019" name="Int. J. Syst. Evol. Microbiol.">
        <title>The Global Catalogue of Microorganisms (GCM) 10K type strain sequencing project: providing services to taxonomists for standard genome sequencing and annotation.</title>
        <authorList>
            <consortium name="The Broad Institute Genomics Platform"/>
            <consortium name="The Broad Institute Genome Sequencing Center for Infectious Disease"/>
            <person name="Wu L."/>
            <person name="Ma J."/>
        </authorList>
    </citation>
    <scope>NUCLEOTIDE SEQUENCE [LARGE SCALE GENOMIC DNA]</scope>
    <source>
        <strain evidence="6">JCM 18298</strain>
    </source>
</reference>
<comment type="subcellular location">
    <subcellularLocation>
        <location evidence="1">Golgi apparatus membrane</location>
        <topology evidence="1">Peripheral membrane protein</topology>
        <orientation evidence="1">Cytoplasmic side</orientation>
    </subcellularLocation>
</comment>
<dbReference type="Pfam" id="PF05719">
    <property type="entry name" value="GPP34"/>
    <property type="match status" value="1"/>
</dbReference>
<keyword evidence="3" id="KW-0446">Lipid-binding</keyword>
<keyword evidence="6" id="KW-1185">Reference proteome</keyword>
<protein>
    <recommendedName>
        <fullName evidence="7">GPP34 family phosphoprotein</fullName>
    </recommendedName>
</protein>
<evidence type="ECO:0000313" key="5">
    <source>
        <dbReference type="EMBL" id="GAA5064491.1"/>
    </source>
</evidence>
<evidence type="ECO:0000256" key="1">
    <source>
        <dbReference type="ARBA" id="ARBA00004255"/>
    </source>
</evidence>
<accession>A0ABP9KWG5</accession>
<proteinExistence type="predicted"/>
<comment type="caution">
    <text evidence="5">The sequence shown here is derived from an EMBL/GenBank/DDBJ whole genome shotgun (WGS) entry which is preliminary data.</text>
</comment>